<dbReference type="Pfam" id="PF18199">
    <property type="entry name" value="Dynein_C"/>
    <property type="match status" value="1"/>
</dbReference>
<dbReference type="OrthoDB" id="447173at2759"/>
<gene>
    <name evidence="2" type="primary">DYH1B_7</name>
    <name evidence="2" type="ORF">E2C01_035131</name>
</gene>
<sequence>MDNLEFVTAWLRSGIPNARVAMKWSGLQMEGATFDGTRLLHNAHDSPSITVAPVCTVAWIPKDQPVRVYHEELLSVPVYASIKREQLVGSVDLPCPTPHHEWRQTGIRLRTTQQFVQFFKDRGKAAAFPKFGRPRGGSNFKDRRWRKNMMRAVMPPTRYSPGPPILEKRCPPKKEAAAYPDRKKNCIIIQY</sequence>
<accession>A0A5B7F8W9</accession>
<protein>
    <submittedName>
        <fullName evidence="2">Cytoplasmic dynein 2 heavy chain 1</fullName>
    </submittedName>
</protein>
<evidence type="ECO:0000313" key="3">
    <source>
        <dbReference type="Proteomes" id="UP000324222"/>
    </source>
</evidence>
<proteinExistence type="predicted"/>
<keyword evidence="3" id="KW-1185">Reference proteome</keyword>
<evidence type="ECO:0000313" key="2">
    <source>
        <dbReference type="EMBL" id="MPC41533.1"/>
    </source>
</evidence>
<dbReference type="Proteomes" id="UP000324222">
    <property type="component" value="Unassembled WGS sequence"/>
</dbReference>
<reference evidence="2 3" key="1">
    <citation type="submission" date="2019-05" db="EMBL/GenBank/DDBJ databases">
        <title>Another draft genome of Portunus trituberculatus and its Hox gene families provides insights of decapod evolution.</title>
        <authorList>
            <person name="Jeong J.-H."/>
            <person name="Song I."/>
            <person name="Kim S."/>
            <person name="Choi T."/>
            <person name="Kim D."/>
            <person name="Ryu S."/>
            <person name="Kim W."/>
        </authorList>
    </citation>
    <scope>NUCLEOTIDE SEQUENCE [LARGE SCALE GENOMIC DNA]</scope>
    <source>
        <tissue evidence="2">Muscle</tissue>
    </source>
</reference>
<evidence type="ECO:0000259" key="1">
    <source>
        <dbReference type="Pfam" id="PF18199"/>
    </source>
</evidence>
<dbReference type="InterPro" id="IPR043160">
    <property type="entry name" value="Dynein_C_barrel"/>
</dbReference>
<dbReference type="AlphaFoldDB" id="A0A5B7F8W9"/>
<organism evidence="2 3">
    <name type="scientific">Portunus trituberculatus</name>
    <name type="common">Swimming crab</name>
    <name type="synonym">Neptunus trituberculatus</name>
    <dbReference type="NCBI Taxonomy" id="210409"/>
    <lineage>
        <taxon>Eukaryota</taxon>
        <taxon>Metazoa</taxon>
        <taxon>Ecdysozoa</taxon>
        <taxon>Arthropoda</taxon>
        <taxon>Crustacea</taxon>
        <taxon>Multicrustacea</taxon>
        <taxon>Malacostraca</taxon>
        <taxon>Eumalacostraca</taxon>
        <taxon>Eucarida</taxon>
        <taxon>Decapoda</taxon>
        <taxon>Pleocyemata</taxon>
        <taxon>Brachyura</taxon>
        <taxon>Eubrachyura</taxon>
        <taxon>Portunoidea</taxon>
        <taxon>Portunidae</taxon>
        <taxon>Portuninae</taxon>
        <taxon>Portunus</taxon>
    </lineage>
</organism>
<comment type="caution">
    <text evidence="2">The sequence shown here is derived from an EMBL/GenBank/DDBJ whole genome shotgun (WGS) entry which is preliminary data.</text>
</comment>
<dbReference type="EMBL" id="VSRR010005092">
    <property type="protein sequence ID" value="MPC41533.1"/>
    <property type="molecule type" value="Genomic_DNA"/>
</dbReference>
<name>A0A5B7F8W9_PORTR</name>
<dbReference type="Gene3D" id="3.10.490.20">
    <property type="match status" value="1"/>
</dbReference>
<dbReference type="InterPro" id="IPR041228">
    <property type="entry name" value="Dynein_C"/>
</dbReference>
<feature type="domain" description="Dynein heavy chain C-terminal" evidence="1">
    <location>
        <begin position="2"/>
        <end position="109"/>
    </location>
</feature>